<dbReference type="Gene3D" id="3.40.50.2300">
    <property type="match status" value="1"/>
</dbReference>
<evidence type="ECO:0000256" key="2">
    <source>
        <dbReference type="PROSITE-ProRule" id="PRU00169"/>
    </source>
</evidence>
<gene>
    <name evidence="6" type="ORF">G8E10_13575</name>
</gene>
<keyword evidence="1 3" id="KW-0238">DNA-binding</keyword>
<dbReference type="InterPro" id="IPR036388">
    <property type="entry name" value="WH-like_DNA-bd_sf"/>
</dbReference>
<dbReference type="EMBL" id="JAANCM010000006">
    <property type="protein sequence ID" value="NHT76773.1"/>
    <property type="molecule type" value="Genomic_DNA"/>
</dbReference>
<dbReference type="InterPro" id="IPR001789">
    <property type="entry name" value="Sig_transdc_resp-reg_receiver"/>
</dbReference>
<dbReference type="AlphaFoldDB" id="A0AA44CB93"/>
<evidence type="ECO:0000313" key="6">
    <source>
        <dbReference type="EMBL" id="NHT76773.1"/>
    </source>
</evidence>
<feature type="DNA-binding region" description="OmpR/PhoB-type" evidence="3">
    <location>
        <begin position="131"/>
        <end position="228"/>
    </location>
</feature>
<evidence type="ECO:0000259" key="5">
    <source>
        <dbReference type="PROSITE" id="PS51755"/>
    </source>
</evidence>
<dbReference type="GO" id="GO:0032993">
    <property type="term" value="C:protein-DNA complex"/>
    <property type="evidence" value="ECO:0007669"/>
    <property type="project" value="TreeGrafter"/>
</dbReference>
<dbReference type="Gene3D" id="1.10.10.10">
    <property type="entry name" value="Winged helix-like DNA-binding domain superfamily/Winged helix DNA-binding domain"/>
    <property type="match status" value="1"/>
</dbReference>
<dbReference type="InterPro" id="IPR039420">
    <property type="entry name" value="WalR-like"/>
</dbReference>
<dbReference type="SUPFAM" id="SSF52172">
    <property type="entry name" value="CheY-like"/>
    <property type="match status" value="1"/>
</dbReference>
<dbReference type="PROSITE" id="PS51755">
    <property type="entry name" value="OMPR_PHOB"/>
    <property type="match status" value="1"/>
</dbReference>
<dbReference type="Pfam" id="PF00486">
    <property type="entry name" value="Trans_reg_C"/>
    <property type="match status" value="1"/>
</dbReference>
<accession>A0AA44CB93</accession>
<dbReference type="PANTHER" id="PTHR48111:SF50">
    <property type="entry name" value="KDP OPERON TRANSCRIPTIONAL REGULATORY PROTEIN KDPE"/>
    <property type="match status" value="1"/>
</dbReference>
<comment type="caution">
    <text evidence="6">The sequence shown here is derived from an EMBL/GenBank/DDBJ whole genome shotgun (WGS) entry which is preliminary data.</text>
</comment>
<dbReference type="PANTHER" id="PTHR48111">
    <property type="entry name" value="REGULATOR OF RPOS"/>
    <property type="match status" value="1"/>
</dbReference>
<dbReference type="SMART" id="SM00448">
    <property type="entry name" value="REC"/>
    <property type="match status" value="1"/>
</dbReference>
<dbReference type="InterPro" id="IPR011006">
    <property type="entry name" value="CheY-like_superfamily"/>
</dbReference>
<dbReference type="GO" id="GO:0000156">
    <property type="term" value="F:phosphorelay response regulator activity"/>
    <property type="evidence" value="ECO:0007669"/>
    <property type="project" value="TreeGrafter"/>
</dbReference>
<dbReference type="CDD" id="cd00383">
    <property type="entry name" value="trans_reg_C"/>
    <property type="match status" value="1"/>
</dbReference>
<dbReference type="GO" id="GO:0000976">
    <property type="term" value="F:transcription cis-regulatory region binding"/>
    <property type="evidence" value="ECO:0007669"/>
    <property type="project" value="TreeGrafter"/>
</dbReference>
<protein>
    <submittedName>
        <fullName evidence="6">Response regulator transcription factor</fullName>
    </submittedName>
</protein>
<keyword evidence="2" id="KW-0597">Phosphoprotein</keyword>
<dbReference type="GO" id="GO:0005829">
    <property type="term" value="C:cytosol"/>
    <property type="evidence" value="ECO:0007669"/>
    <property type="project" value="TreeGrafter"/>
</dbReference>
<organism evidence="6 7">
    <name type="scientific">Ferranicluibacter rubi</name>
    <dbReference type="NCBI Taxonomy" id="2715133"/>
    <lineage>
        <taxon>Bacteria</taxon>
        <taxon>Pseudomonadati</taxon>
        <taxon>Pseudomonadota</taxon>
        <taxon>Alphaproteobacteria</taxon>
        <taxon>Hyphomicrobiales</taxon>
        <taxon>Rhizobiaceae</taxon>
        <taxon>Ferranicluibacter</taxon>
    </lineage>
</organism>
<dbReference type="PROSITE" id="PS50110">
    <property type="entry name" value="RESPONSE_REGULATORY"/>
    <property type="match status" value="1"/>
</dbReference>
<evidence type="ECO:0000313" key="7">
    <source>
        <dbReference type="Proteomes" id="UP001155840"/>
    </source>
</evidence>
<name>A0AA44CB93_9HYPH</name>
<proteinExistence type="predicted"/>
<keyword evidence="7" id="KW-1185">Reference proteome</keyword>
<dbReference type="SMART" id="SM00862">
    <property type="entry name" value="Trans_reg_C"/>
    <property type="match status" value="1"/>
</dbReference>
<evidence type="ECO:0000259" key="4">
    <source>
        <dbReference type="PROSITE" id="PS50110"/>
    </source>
</evidence>
<dbReference type="GO" id="GO:0006355">
    <property type="term" value="P:regulation of DNA-templated transcription"/>
    <property type="evidence" value="ECO:0007669"/>
    <property type="project" value="InterPro"/>
</dbReference>
<dbReference type="RefSeq" id="WP_167129638.1">
    <property type="nucleotide sequence ID" value="NZ_JAANCM010000006.1"/>
</dbReference>
<feature type="modified residue" description="4-aspartylphosphate" evidence="2">
    <location>
        <position position="56"/>
    </location>
</feature>
<feature type="domain" description="OmpR/PhoB-type" evidence="5">
    <location>
        <begin position="131"/>
        <end position="228"/>
    </location>
</feature>
<sequence length="245" mass="27503">MTHATVKILVVDDEPPIRKLLDVGLSSQGFAISGAPNARSAIALAQSDVPDLVLLDLGLPDMSGHELLARWRSENVPFPVIILSSRTDETGIVQALELGADDYVTKPFGMNELVARIRVALRHRFQSQGEAPVFEAGDLSVDLVKRIVKVRGSEVKMTPKEYDILRLLVQHSGRVLTHRFILEKVWGEMNDVQYLRVYVRQLRQKIEESPDQPRYILTETGVGYRLAEMVSMSETRSTTRPETMP</sequence>
<feature type="domain" description="Response regulatory" evidence="4">
    <location>
        <begin position="7"/>
        <end position="121"/>
    </location>
</feature>
<reference evidence="6" key="1">
    <citation type="submission" date="2020-03" db="EMBL/GenBank/DDBJ databases">
        <title>Ferranicluibacter endophyticum gen. nov., sp. nov., a new genus isolated from Rubus ulmifolius Schott. stem.</title>
        <authorList>
            <person name="Roca-Couso R."/>
            <person name="Flores-Felix J.D."/>
            <person name="Igual J.M."/>
            <person name="Rivas R."/>
        </authorList>
    </citation>
    <scope>NUCLEOTIDE SEQUENCE</scope>
    <source>
        <strain evidence="6">CRRU44</strain>
    </source>
</reference>
<dbReference type="Pfam" id="PF00072">
    <property type="entry name" value="Response_reg"/>
    <property type="match status" value="1"/>
</dbReference>
<evidence type="ECO:0000256" key="3">
    <source>
        <dbReference type="PROSITE-ProRule" id="PRU01091"/>
    </source>
</evidence>
<dbReference type="InterPro" id="IPR001867">
    <property type="entry name" value="OmpR/PhoB-type_DNA-bd"/>
</dbReference>
<dbReference type="Proteomes" id="UP001155840">
    <property type="component" value="Unassembled WGS sequence"/>
</dbReference>
<evidence type="ECO:0000256" key="1">
    <source>
        <dbReference type="ARBA" id="ARBA00023125"/>
    </source>
</evidence>